<keyword evidence="6" id="KW-0675">Receptor</keyword>
<feature type="transmembrane region" description="Helical" evidence="9">
    <location>
        <begin position="64"/>
        <end position="91"/>
    </location>
</feature>
<evidence type="ECO:0000259" key="10">
    <source>
        <dbReference type="PROSITE" id="PS50262"/>
    </source>
</evidence>
<organism evidence="11 12">
    <name type="scientific">Fasciola hepatica</name>
    <name type="common">Liver fluke</name>
    <dbReference type="NCBI Taxonomy" id="6192"/>
    <lineage>
        <taxon>Eukaryota</taxon>
        <taxon>Metazoa</taxon>
        <taxon>Spiralia</taxon>
        <taxon>Lophotrochozoa</taxon>
        <taxon>Platyhelminthes</taxon>
        <taxon>Trematoda</taxon>
        <taxon>Digenea</taxon>
        <taxon>Plagiorchiida</taxon>
        <taxon>Echinostomata</taxon>
        <taxon>Echinostomatoidea</taxon>
        <taxon>Fasciolidae</taxon>
        <taxon>Fasciola</taxon>
    </lineage>
</organism>
<dbReference type="Proteomes" id="UP000230066">
    <property type="component" value="Unassembled WGS sequence"/>
</dbReference>
<feature type="transmembrane region" description="Helical" evidence="9">
    <location>
        <begin position="441"/>
        <end position="461"/>
    </location>
</feature>
<keyword evidence="7" id="KW-0807">Transducer</keyword>
<feature type="transmembrane region" description="Helical" evidence="9">
    <location>
        <begin position="397"/>
        <end position="421"/>
    </location>
</feature>
<dbReference type="Pfam" id="PF00001">
    <property type="entry name" value="7tm_1"/>
    <property type="match status" value="1"/>
</dbReference>
<feature type="transmembrane region" description="Helical" evidence="9">
    <location>
        <begin position="183"/>
        <end position="206"/>
    </location>
</feature>
<reference evidence="11" key="1">
    <citation type="submission" date="2019-03" db="EMBL/GenBank/DDBJ databases">
        <title>Improved annotation for the trematode Fasciola hepatica.</title>
        <authorList>
            <person name="Choi Y.-J."/>
            <person name="Martin J."/>
            <person name="Mitreva M."/>
        </authorList>
    </citation>
    <scope>NUCLEOTIDE SEQUENCE [LARGE SCALE GENOMIC DNA]</scope>
</reference>
<protein>
    <submittedName>
        <fullName evidence="11">Protein trapped in endoderm-1</fullName>
    </submittedName>
</protein>
<evidence type="ECO:0000256" key="4">
    <source>
        <dbReference type="ARBA" id="ARBA00023040"/>
    </source>
</evidence>
<proteinExistence type="predicted"/>
<feature type="transmembrane region" description="Helical" evidence="9">
    <location>
        <begin position="103"/>
        <end position="128"/>
    </location>
</feature>
<evidence type="ECO:0000256" key="9">
    <source>
        <dbReference type="SAM" id="Phobius"/>
    </source>
</evidence>
<evidence type="ECO:0000256" key="5">
    <source>
        <dbReference type="ARBA" id="ARBA00023136"/>
    </source>
</evidence>
<accession>A0A4E0RIC8</accession>
<feature type="transmembrane region" description="Helical" evidence="9">
    <location>
        <begin position="12"/>
        <end position="30"/>
    </location>
</feature>
<gene>
    <name evidence="11" type="ORF">D915_001998</name>
</gene>
<dbReference type="EMBL" id="JXXN02000478">
    <property type="protein sequence ID" value="THD27263.1"/>
    <property type="molecule type" value="Genomic_DNA"/>
</dbReference>
<dbReference type="PROSITE" id="PS50262">
    <property type="entry name" value="G_PROTEIN_RECEP_F1_2"/>
    <property type="match status" value="1"/>
</dbReference>
<name>A0A4E0RIC8_FASHE</name>
<keyword evidence="3 9" id="KW-1133">Transmembrane helix</keyword>
<feature type="transmembrane region" description="Helical" evidence="9">
    <location>
        <begin position="259"/>
        <end position="284"/>
    </location>
</feature>
<feature type="domain" description="G-protein coupled receptors family 1 profile" evidence="10">
    <location>
        <begin position="83"/>
        <end position="454"/>
    </location>
</feature>
<dbReference type="PANTHER" id="PTHR45695">
    <property type="entry name" value="LEUCOKININ RECEPTOR-RELATED"/>
    <property type="match status" value="1"/>
</dbReference>
<keyword evidence="2 9" id="KW-0812">Transmembrane</keyword>
<keyword evidence="5 9" id="KW-0472">Membrane</keyword>
<sequence>MYSKTSCHWLKVVLVLTILHLNFSMHMKVLGDEQNTTLSTIYHRNEFQNSSMTSKSFAQPKPRISVLVTSCVCIAIAIIGVLGNMLVICVLTGSHTRLVYETFCVGLAVTDLTYLTFTTPITVVQYFFRGWIFGLFWCKVFNFVVQVTVFSSAFMLLGLTTSRFLSVVLPWQNLKMTELQAKLFCLGAWIAGVIFASPVLVFQVLMPSREVSLNRNIIRCNGSAPVGIENPMNDTHTCQTHSVVLCRGLFPSQSSRMGYQLLVLLSTYVIPFVGILIMNSTIIYKLQKRNVMERHSRRRQQSPDSTFSVRNNLFRRRCSSKSCNSPNPEINKSAEARKSNAVPETEIPLEQLRTAEDESRIDQANLVRKTPSMTAMEIVQIQKAEKKRRTRTKATKLVILVTTLWCVCWLPTHIINSWLNFDEASFPFTPEMVASKLISQMLSFAASCVNPIVYGIMTGTFRAKISNKICRHKRTLNGQDNGAPLRAATVLENVT</sequence>
<evidence type="ECO:0000256" key="2">
    <source>
        <dbReference type="ARBA" id="ARBA00022692"/>
    </source>
</evidence>
<evidence type="ECO:0000256" key="7">
    <source>
        <dbReference type="ARBA" id="ARBA00023224"/>
    </source>
</evidence>
<comment type="caution">
    <text evidence="11">The sequence shown here is derived from an EMBL/GenBank/DDBJ whole genome shotgun (WGS) entry which is preliminary data.</text>
</comment>
<dbReference type="Gene3D" id="1.20.1070.10">
    <property type="entry name" value="Rhodopsin 7-helix transmembrane proteins"/>
    <property type="match status" value="1"/>
</dbReference>
<evidence type="ECO:0000256" key="8">
    <source>
        <dbReference type="SAM" id="MobiDB-lite"/>
    </source>
</evidence>
<keyword evidence="12" id="KW-1185">Reference proteome</keyword>
<evidence type="ECO:0000256" key="6">
    <source>
        <dbReference type="ARBA" id="ARBA00023170"/>
    </source>
</evidence>
<evidence type="ECO:0000313" key="11">
    <source>
        <dbReference type="EMBL" id="THD27263.1"/>
    </source>
</evidence>
<feature type="region of interest" description="Disordered" evidence="8">
    <location>
        <begin position="318"/>
        <end position="342"/>
    </location>
</feature>
<dbReference type="AlphaFoldDB" id="A0A4E0RIC8"/>
<feature type="compositionally biased region" description="Polar residues" evidence="8">
    <location>
        <begin position="320"/>
        <end position="330"/>
    </location>
</feature>
<evidence type="ECO:0000313" key="12">
    <source>
        <dbReference type="Proteomes" id="UP000230066"/>
    </source>
</evidence>
<dbReference type="GO" id="GO:0005886">
    <property type="term" value="C:plasma membrane"/>
    <property type="evidence" value="ECO:0007669"/>
    <property type="project" value="TreeGrafter"/>
</dbReference>
<dbReference type="PRINTS" id="PR00237">
    <property type="entry name" value="GPCRRHODOPSN"/>
</dbReference>
<comment type="subcellular location">
    <subcellularLocation>
        <location evidence="1">Membrane</location>
        <topology evidence="1">Multi-pass membrane protein</topology>
    </subcellularLocation>
</comment>
<dbReference type="GO" id="GO:0004930">
    <property type="term" value="F:G protein-coupled receptor activity"/>
    <property type="evidence" value="ECO:0007669"/>
    <property type="project" value="UniProtKB-KW"/>
</dbReference>
<evidence type="ECO:0000256" key="3">
    <source>
        <dbReference type="ARBA" id="ARBA00022989"/>
    </source>
</evidence>
<evidence type="ECO:0000256" key="1">
    <source>
        <dbReference type="ARBA" id="ARBA00004141"/>
    </source>
</evidence>
<dbReference type="PANTHER" id="PTHR45695:SF9">
    <property type="entry name" value="LEUCOKININ RECEPTOR"/>
    <property type="match status" value="1"/>
</dbReference>
<dbReference type="SUPFAM" id="SSF81321">
    <property type="entry name" value="Family A G protein-coupled receptor-like"/>
    <property type="match status" value="1"/>
</dbReference>
<keyword evidence="4" id="KW-0297">G-protein coupled receptor</keyword>
<dbReference type="InterPro" id="IPR000276">
    <property type="entry name" value="GPCR_Rhodpsn"/>
</dbReference>
<dbReference type="InterPro" id="IPR017452">
    <property type="entry name" value="GPCR_Rhodpsn_7TM"/>
</dbReference>
<feature type="transmembrane region" description="Helical" evidence="9">
    <location>
        <begin position="140"/>
        <end position="162"/>
    </location>
</feature>